<protein>
    <submittedName>
        <fullName evidence="1">Uncharacterized protein</fullName>
    </submittedName>
</protein>
<keyword evidence="2" id="KW-1185">Reference proteome</keyword>
<sequence length="306" mass="34453">MSLRALYSGLRRIFVRSQSNLPRYAQYATQNSPRSELPPWSPVSLLMKDLEAKCGYPLFTSVKQIAAFKPRSQKNTLDAPFDLKREALPEHRPEWTYVAEAENVEESMSRLEDDGVPVCRRSLEYLSSKQHLEDPLPDEATNRQPPTWLVMHILCNQVQTYDDMIPALKLIYFHVPAASPDIRSSLLITAGIQLARLGMIASFRRLISCFLHFSKEFTAEDFNLMIRTLALIPGHAESGTLAIGLLRTAVARGFIVTERTYDALLRPGVANPYIIREAQAAASCRGQVELETCCEAPQACTQFHGR</sequence>
<proteinExistence type="predicted"/>
<gene>
    <name evidence="1" type="ORF">NM688_g9061</name>
</gene>
<accession>A0ACC1RJV1</accession>
<dbReference type="EMBL" id="JANHOG010002668">
    <property type="protein sequence ID" value="KAJ3521111.1"/>
    <property type="molecule type" value="Genomic_DNA"/>
</dbReference>
<name>A0ACC1RJV1_9APHY</name>
<evidence type="ECO:0000313" key="1">
    <source>
        <dbReference type="EMBL" id="KAJ3521111.1"/>
    </source>
</evidence>
<comment type="caution">
    <text evidence="1">The sequence shown here is derived from an EMBL/GenBank/DDBJ whole genome shotgun (WGS) entry which is preliminary data.</text>
</comment>
<organism evidence="1 2">
    <name type="scientific">Phlebia brevispora</name>
    <dbReference type="NCBI Taxonomy" id="194682"/>
    <lineage>
        <taxon>Eukaryota</taxon>
        <taxon>Fungi</taxon>
        <taxon>Dikarya</taxon>
        <taxon>Basidiomycota</taxon>
        <taxon>Agaricomycotina</taxon>
        <taxon>Agaricomycetes</taxon>
        <taxon>Polyporales</taxon>
        <taxon>Meruliaceae</taxon>
        <taxon>Phlebia</taxon>
    </lineage>
</organism>
<reference evidence="1" key="1">
    <citation type="submission" date="2022-07" db="EMBL/GenBank/DDBJ databases">
        <title>Genome Sequence of Phlebia brevispora.</title>
        <authorList>
            <person name="Buettner E."/>
        </authorList>
    </citation>
    <scope>NUCLEOTIDE SEQUENCE</scope>
    <source>
        <strain evidence="1">MPL23</strain>
    </source>
</reference>
<dbReference type="Proteomes" id="UP001148662">
    <property type="component" value="Unassembled WGS sequence"/>
</dbReference>
<evidence type="ECO:0000313" key="2">
    <source>
        <dbReference type="Proteomes" id="UP001148662"/>
    </source>
</evidence>